<dbReference type="InterPro" id="IPR058332">
    <property type="entry name" value="DUF8019"/>
</dbReference>
<name>A0AAD9LFS4_BABDI</name>
<dbReference type="PANTHER" id="PTHR42535">
    <property type="entry name" value="OOKINETE PROTEIN, PUTATIVE-RELATED"/>
    <property type="match status" value="1"/>
</dbReference>
<dbReference type="Pfam" id="PF26058">
    <property type="entry name" value="DUF8019"/>
    <property type="match status" value="1"/>
</dbReference>
<dbReference type="InterPro" id="IPR013320">
    <property type="entry name" value="ConA-like_dom_sf"/>
</dbReference>
<proteinExistence type="predicted"/>
<keyword evidence="4" id="KW-1185">Reference proteome</keyword>
<organism evidence="3 4">
    <name type="scientific">Babesia divergens</name>
    <dbReference type="NCBI Taxonomy" id="32595"/>
    <lineage>
        <taxon>Eukaryota</taxon>
        <taxon>Sar</taxon>
        <taxon>Alveolata</taxon>
        <taxon>Apicomplexa</taxon>
        <taxon>Aconoidasida</taxon>
        <taxon>Piroplasmida</taxon>
        <taxon>Babesiidae</taxon>
        <taxon>Babesia</taxon>
    </lineage>
</organism>
<dbReference type="SUPFAM" id="SSF49899">
    <property type="entry name" value="Concanavalin A-like lectins/glucanases"/>
    <property type="match status" value="1"/>
</dbReference>
<dbReference type="PANTHER" id="PTHR42535:SF2">
    <property type="entry name" value="CHROMOSOME UNDETERMINED SCAFFOLD_146, WHOLE GENOME SHOTGUN SEQUENCE"/>
    <property type="match status" value="1"/>
</dbReference>
<accession>A0AAD9LFS4</accession>
<feature type="signal peptide" evidence="1">
    <location>
        <begin position="1"/>
        <end position="25"/>
    </location>
</feature>
<reference evidence="3" key="2">
    <citation type="submission" date="2021-05" db="EMBL/GenBank/DDBJ databases">
        <authorList>
            <person name="Pain A."/>
        </authorList>
    </citation>
    <scope>NUCLEOTIDE SEQUENCE</scope>
    <source>
        <strain evidence="3">1802A</strain>
    </source>
</reference>
<dbReference type="Pfam" id="PF13385">
    <property type="entry name" value="Laminin_G_3"/>
    <property type="match status" value="1"/>
</dbReference>
<dbReference type="EMBL" id="JAHBMH010000062">
    <property type="protein sequence ID" value="KAK1934910.1"/>
    <property type="molecule type" value="Genomic_DNA"/>
</dbReference>
<dbReference type="Proteomes" id="UP001195914">
    <property type="component" value="Unassembled WGS sequence"/>
</dbReference>
<evidence type="ECO:0000313" key="3">
    <source>
        <dbReference type="EMBL" id="KAK1934910.1"/>
    </source>
</evidence>
<sequence>MEDVLLRCVRLMLTVWLLNPGAGDAEIVAGVTPINQDQMLKLAKRVDESFYRCFEVGSSLCLGERVFTTRAIERGLVAHWSFDKIHPIDESGNGNHIIHPVTAGPPSNGHGSSGVFDEDTSCRVLSSATLDVQEFTLNLRLYLLGGYSSRFRNIISRNNYASQAPTLLLYPGNNKLSVRVSTTDSLTEGMTSNSAIPLRRWTQITVVALKRILKLYINGMLDSSISLRGELVQNSGDIFIGKAIDMPGFKGYIDDVKLYNYAISTKEIPAFVSPSLTGLDAPFKVQLASTLCTLQEATISGLCPLGCKLCTLDQLYRNAAHAARINGWMHHSNQIWHKAANVGAEASNCGMLGRSHRVFANCSVFSIGSASSRTKQRDRTRTDSLCKSRIGLLHFSICSLCSSALMPSGFIRSTGSIKW</sequence>
<protein>
    <submittedName>
        <fullName evidence="3">Membrane protein</fullName>
    </submittedName>
</protein>
<evidence type="ECO:0000256" key="1">
    <source>
        <dbReference type="SAM" id="SignalP"/>
    </source>
</evidence>
<reference evidence="3" key="1">
    <citation type="journal article" date="2014" name="Nucleic Acids Res.">
        <title>The evolutionary dynamics of variant antigen genes in Babesia reveal a history of genomic innovation underlying host-parasite interaction.</title>
        <authorList>
            <person name="Jackson A.P."/>
            <person name="Otto T.D."/>
            <person name="Darby A."/>
            <person name="Ramaprasad A."/>
            <person name="Xia D."/>
            <person name="Echaide I.E."/>
            <person name="Farber M."/>
            <person name="Gahlot S."/>
            <person name="Gamble J."/>
            <person name="Gupta D."/>
            <person name="Gupta Y."/>
            <person name="Jackson L."/>
            <person name="Malandrin L."/>
            <person name="Malas T.B."/>
            <person name="Moussa E."/>
            <person name="Nair M."/>
            <person name="Reid A.J."/>
            <person name="Sanders M."/>
            <person name="Sharma J."/>
            <person name="Tracey A."/>
            <person name="Quail M.A."/>
            <person name="Weir W."/>
            <person name="Wastling J.M."/>
            <person name="Hall N."/>
            <person name="Willadsen P."/>
            <person name="Lingelbach K."/>
            <person name="Shiels B."/>
            <person name="Tait A."/>
            <person name="Berriman M."/>
            <person name="Allred D.R."/>
            <person name="Pain A."/>
        </authorList>
    </citation>
    <scope>NUCLEOTIDE SEQUENCE</scope>
    <source>
        <strain evidence="3">1802A</strain>
    </source>
</reference>
<dbReference type="AlphaFoldDB" id="A0AAD9LFS4"/>
<gene>
    <name evidence="3" type="ORF">X943_003046</name>
</gene>
<feature type="domain" description="DUF8019" evidence="2">
    <location>
        <begin position="284"/>
        <end position="342"/>
    </location>
</feature>
<comment type="caution">
    <text evidence="3">The sequence shown here is derived from an EMBL/GenBank/DDBJ whole genome shotgun (WGS) entry which is preliminary data.</text>
</comment>
<evidence type="ECO:0000313" key="4">
    <source>
        <dbReference type="Proteomes" id="UP001195914"/>
    </source>
</evidence>
<evidence type="ECO:0000259" key="2">
    <source>
        <dbReference type="Pfam" id="PF26058"/>
    </source>
</evidence>
<keyword evidence="1" id="KW-0732">Signal</keyword>
<feature type="chain" id="PRO_5042191500" evidence="1">
    <location>
        <begin position="26"/>
        <end position="419"/>
    </location>
</feature>
<dbReference type="Gene3D" id="2.60.120.200">
    <property type="match status" value="1"/>
</dbReference>